<organism evidence="2 3">
    <name type="scientific">Rhamnusium bicolor</name>
    <dbReference type="NCBI Taxonomy" id="1586634"/>
    <lineage>
        <taxon>Eukaryota</taxon>
        <taxon>Metazoa</taxon>
        <taxon>Ecdysozoa</taxon>
        <taxon>Arthropoda</taxon>
        <taxon>Hexapoda</taxon>
        <taxon>Insecta</taxon>
        <taxon>Pterygota</taxon>
        <taxon>Neoptera</taxon>
        <taxon>Endopterygota</taxon>
        <taxon>Coleoptera</taxon>
        <taxon>Polyphaga</taxon>
        <taxon>Cucujiformia</taxon>
        <taxon>Chrysomeloidea</taxon>
        <taxon>Cerambycidae</taxon>
        <taxon>Lepturinae</taxon>
        <taxon>Rhagiini</taxon>
        <taxon>Rhamnusium</taxon>
    </lineage>
</organism>
<sequence>MILFSDFHSADSKQSTPQTVNPIRSLIFKITFTDTSNDKKFVCKESFWWDGFEIIPPRPKLGLLSAFVNRTEEPGNSEESTDECTEEESSSSSSTDSEGSAESNPVPKNKNLSARSNQDNQRAYEENAVREMTTILNKNTINETVRNCRALTRTNTPLGGVWVRLEAEWKDSFNQNVSQQKLKNIIIPKFSRSRGK</sequence>
<evidence type="ECO:0000313" key="3">
    <source>
        <dbReference type="Proteomes" id="UP001162156"/>
    </source>
</evidence>
<feature type="compositionally biased region" description="Low complexity" evidence="1">
    <location>
        <begin position="90"/>
        <end position="103"/>
    </location>
</feature>
<proteinExistence type="predicted"/>
<evidence type="ECO:0000313" key="2">
    <source>
        <dbReference type="EMBL" id="KAJ8933778.1"/>
    </source>
</evidence>
<feature type="compositionally biased region" description="Polar residues" evidence="1">
    <location>
        <begin position="110"/>
        <end position="121"/>
    </location>
</feature>
<accession>A0AAV8X5T9</accession>
<gene>
    <name evidence="2" type="ORF">NQ314_013814</name>
</gene>
<dbReference type="Proteomes" id="UP001162156">
    <property type="component" value="Unassembled WGS sequence"/>
</dbReference>
<feature type="region of interest" description="Disordered" evidence="1">
    <location>
        <begin position="71"/>
        <end position="123"/>
    </location>
</feature>
<reference evidence="2" key="1">
    <citation type="journal article" date="2023" name="Insect Mol. Biol.">
        <title>Genome sequencing provides insights into the evolution of gene families encoding plant cell wall-degrading enzymes in longhorned beetles.</title>
        <authorList>
            <person name="Shin N.R."/>
            <person name="Okamura Y."/>
            <person name="Kirsch R."/>
            <person name="Pauchet Y."/>
        </authorList>
    </citation>
    <scope>NUCLEOTIDE SEQUENCE</scope>
    <source>
        <strain evidence="2">RBIC_L_NR</strain>
    </source>
</reference>
<dbReference type="AlphaFoldDB" id="A0AAV8X5T9"/>
<dbReference type="EMBL" id="JANEYF010003814">
    <property type="protein sequence ID" value="KAJ8933778.1"/>
    <property type="molecule type" value="Genomic_DNA"/>
</dbReference>
<keyword evidence="3" id="KW-1185">Reference proteome</keyword>
<feature type="compositionally biased region" description="Acidic residues" evidence="1">
    <location>
        <begin position="75"/>
        <end position="89"/>
    </location>
</feature>
<name>A0AAV8X5T9_9CUCU</name>
<comment type="caution">
    <text evidence="2">The sequence shown here is derived from an EMBL/GenBank/DDBJ whole genome shotgun (WGS) entry which is preliminary data.</text>
</comment>
<protein>
    <submittedName>
        <fullName evidence="2">Uncharacterized protein</fullName>
    </submittedName>
</protein>
<evidence type="ECO:0000256" key="1">
    <source>
        <dbReference type="SAM" id="MobiDB-lite"/>
    </source>
</evidence>